<dbReference type="EMBL" id="SDEE01000935">
    <property type="protein sequence ID" value="RXW13374.1"/>
    <property type="molecule type" value="Genomic_DNA"/>
</dbReference>
<proteinExistence type="predicted"/>
<dbReference type="OrthoDB" id="2919384at2759"/>
<protein>
    <recommendedName>
        <fullName evidence="3">F-box domain-containing protein</fullName>
    </recommendedName>
</protein>
<name>A0A4Q2D4W2_9AGAR</name>
<dbReference type="AlphaFoldDB" id="A0A4Q2D4W2"/>
<reference evidence="1 2" key="1">
    <citation type="submission" date="2019-01" db="EMBL/GenBank/DDBJ databases">
        <title>Draft genome sequence of Psathyrella aberdarensis IHI B618.</title>
        <authorList>
            <person name="Buettner E."/>
            <person name="Kellner H."/>
        </authorList>
    </citation>
    <scope>NUCLEOTIDE SEQUENCE [LARGE SCALE GENOMIC DNA]</scope>
    <source>
        <strain evidence="1 2">IHI B618</strain>
    </source>
</reference>
<sequence length="570" mass="65128">MDPDDIETQKALDARIEQLQSELTDLKRRRNALSPISGLPLEILCKILLLIRQEELQSEDKKIVPQYILLCHVSHFWRTTMLGYPQFWVDIRLALSTSWRGWRMLSFMAHHSGAQKISVAYTHDRPSNHEHGPEIPIDLNLVRILHEESSKIKSLSLVLEDFDSSRDRVFEADVANIFSEGEFSNLEDFLFEITPIGGEEPPILTLEKVFKHRPPKLQRLEVVGRRVCLESSRQQLEGMTHLILKGGLVGNLFELLSLSPGLKTLNVTGLQIAESSSFPHPQNTPGHVSQLPHLESFVLSLDPDSLLNVLKGIQIPPNLAYLELGWVPPHNAREFFDAWERAQRGVIEPRHVLIGRLRRFAVGRPSVIWSILGWNTAEPPDQFKLQRINRSPLSVHLPFILAPIPGSEGPMIKGEYLFDEPQEYERKWSFGKVRVVEIAASAEEDSAELKKNTLGNHFWTTIANAPYLQLLHLDSRFEDKFKETIITLGQGAFPALQYLIFLLVWNETDFRQISFHEFATSIVEYIKVDRRTPLTLLGFRHCPEEANQDTLDALKEVAVNVVCRETAEWP</sequence>
<comment type="caution">
    <text evidence="1">The sequence shown here is derived from an EMBL/GenBank/DDBJ whole genome shotgun (WGS) entry which is preliminary data.</text>
</comment>
<accession>A0A4Q2D4W2</accession>
<organism evidence="1 2">
    <name type="scientific">Candolleomyces aberdarensis</name>
    <dbReference type="NCBI Taxonomy" id="2316362"/>
    <lineage>
        <taxon>Eukaryota</taxon>
        <taxon>Fungi</taxon>
        <taxon>Dikarya</taxon>
        <taxon>Basidiomycota</taxon>
        <taxon>Agaricomycotina</taxon>
        <taxon>Agaricomycetes</taxon>
        <taxon>Agaricomycetidae</taxon>
        <taxon>Agaricales</taxon>
        <taxon>Agaricineae</taxon>
        <taxon>Psathyrellaceae</taxon>
        <taxon>Candolleomyces</taxon>
    </lineage>
</organism>
<evidence type="ECO:0008006" key="3">
    <source>
        <dbReference type="Google" id="ProtNLM"/>
    </source>
</evidence>
<dbReference type="SUPFAM" id="SSF52047">
    <property type="entry name" value="RNI-like"/>
    <property type="match status" value="1"/>
</dbReference>
<evidence type="ECO:0000313" key="1">
    <source>
        <dbReference type="EMBL" id="RXW13374.1"/>
    </source>
</evidence>
<gene>
    <name evidence="1" type="ORF">EST38_g12481</name>
</gene>
<evidence type="ECO:0000313" key="2">
    <source>
        <dbReference type="Proteomes" id="UP000290288"/>
    </source>
</evidence>
<dbReference type="Proteomes" id="UP000290288">
    <property type="component" value="Unassembled WGS sequence"/>
</dbReference>
<keyword evidence="2" id="KW-1185">Reference proteome</keyword>